<organism evidence="4 5">
    <name type="scientific">Hyphococcus lacteus</name>
    <dbReference type="NCBI Taxonomy" id="3143536"/>
    <lineage>
        <taxon>Bacteria</taxon>
        <taxon>Pseudomonadati</taxon>
        <taxon>Pseudomonadota</taxon>
        <taxon>Alphaproteobacteria</taxon>
        <taxon>Parvularculales</taxon>
        <taxon>Parvularculaceae</taxon>
        <taxon>Hyphococcus</taxon>
    </lineage>
</organism>
<gene>
    <name evidence="4" type="ORF">ABFZ84_12005</name>
</gene>
<dbReference type="Proteomes" id="UP001560685">
    <property type="component" value="Unassembled WGS sequence"/>
</dbReference>
<feature type="chain" id="PRO_5045296287" evidence="2">
    <location>
        <begin position="27"/>
        <end position="449"/>
    </location>
</feature>
<dbReference type="SUPFAM" id="SSF48695">
    <property type="entry name" value="Multiheme cytochromes"/>
    <property type="match status" value="1"/>
</dbReference>
<evidence type="ECO:0000256" key="1">
    <source>
        <dbReference type="ARBA" id="ARBA00022729"/>
    </source>
</evidence>
<dbReference type="EMBL" id="JBEHZE010000001">
    <property type="protein sequence ID" value="MEX6634269.1"/>
    <property type="molecule type" value="Genomic_DNA"/>
</dbReference>
<keyword evidence="1 2" id="KW-0732">Signal</keyword>
<evidence type="ECO:0000259" key="3">
    <source>
        <dbReference type="Pfam" id="PF13435"/>
    </source>
</evidence>
<reference evidence="4 5" key="1">
    <citation type="submission" date="2024-05" db="EMBL/GenBank/DDBJ databases">
        <title>Three bacterial strains, DH-69, EH-24, and ECK-19 isolated from coastal sediments.</title>
        <authorList>
            <person name="Ye Y.-Q."/>
            <person name="Du Z.-J."/>
        </authorList>
    </citation>
    <scope>NUCLEOTIDE SEQUENCE [LARGE SCALE GENOMIC DNA]</scope>
    <source>
        <strain evidence="4 5">ECK-19</strain>
    </source>
</reference>
<sequence length="449" mass="48597">MKLVRTDIVLLISMLVAVSFATIATAQPHPIPLMDGLAHTGVPSCATAGCHGDQVTGDGAGPIVGQNEYFQWRSPTEKGAHSRAYEVLLTPHAKRIANNLGIGAAQKAAECLDCHADNVTPEQRSQRFQISDGVGCEACHGGAQNWLAFHRIGAGHEKNIEAGLYPTEDPVARARLCFGCHLGSSFENQFVNHRIMGAGHPRLKFELDLYTTVQQHHRVDDDYRQRKTVAPGAQVWAVGQALGLERTLELLLDDETGRSGVFPELVFFDCHSCHQPISNGVADLDWRPNPGRSIGPGMPILNDANLIMLQAAMRVIDPGLAERLESEGRSLHMASLHGGSQFRTSAETLRSIATDAANSIMTADLADAAVIRALLLEIVSTEQSSRYTNYAAAEQALFAVQRLSAALQLQGPRLTNSIEKASRAAQSPYAYNQNAFKAALNDISRQIGR</sequence>
<dbReference type="InterPro" id="IPR023155">
    <property type="entry name" value="Cyt_c-552/4"/>
</dbReference>
<feature type="domain" description="Cytochrome c-552/4" evidence="3">
    <location>
        <begin position="77"/>
        <end position="141"/>
    </location>
</feature>
<evidence type="ECO:0000313" key="5">
    <source>
        <dbReference type="Proteomes" id="UP001560685"/>
    </source>
</evidence>
<evidence type="ECO:0000313" key="4">
    <source>
        <dbReference type="EMBL" id="MEX6634269.1"/>
    </source>
</evidence>
<name>A0ABV3Z630_9PROT</name>
<keyword evidence="5" id="KW-1185">Reference proteome</keyword>
<dbReference type="Gene3D" id="1.10.1130.10">
    <property type="entry name" value="Flavocytochrome C3, Chain A"/>
    <property type="match status" value="1"/>
</dbReference>
<dbReference type="InterPro" id="IPR036280">
    <property type="entry name" value="Multihaem_cyt_sf"/>
</dbReference>
<dbReference type="PANTHER" id="PTHR35038">
    <property type="entry name" value="DISSIMILATORY SULFITE REDUCTASE SIRA"/>
    <property type="match status" value="1"/>
</dbReference>
<protein>
    <submittedName>
        <fullName evidence="4">Multiheme c-type cytochrome</fullName>
    </submittedName>
</protein>
<dbReference type="InterPro" id="IPR051829">
    <property type="entry name" value="Multiheme_Cytochr_ET"/>
</dbReference>
<accession>A0ABV3Z630</accession>
<feature type="signal peptide" evidence="2">
    <location>
        <begin position="1"/>
        <end position="26"/>
    </location>
</feature>
<dbReference type="RefSeq" id="WP_369314256.1">
    <property type="nucleotide sequence ID" value="NZ_JBEHZE010000001.1"/>
</dbReference>
<comment type="caution">
    <text evidence="4">The sequence shown here is derived from an EMBL/GenBank/DDBJ whole genome shotgun (WGS) entry which is preliminary data.</text>
</comment>
<dbReference type="PANTHER" id="PTHR35038:SF6">
    <property type="entry name" value="SURFACE LOCALIZED DECAHEME CYTOCHROME C LIPOPROTEIN"/>
    <property type="match status" value="1"/>
</dbReference>
<dbReference type="Pfam" id="PF13435">
    <property type="entry name" value="Cytochrome_C554"/>
    <property type="match status" value="1"/>
</dbReference>
<evidence type="ECO:0000256" key="2">
    <source>
        <dbReference type="SAM" id="SignalP"/>
    </source>
</evidence>
<proteinExistence type="predicted"/>